<evidence type="ECO:0000313" key="2">
    <source>
        <dbReference type="Proteomes" id="UP000076858"/>
    </source>
</evidence>
<dbReference type="EMBL" id="LRGB01003216">
    <property type="protein sequence ID" value="KZS03704.1"/>
    <property type="molecule type" value="Genomic_DNA"/>
</dbReference>
<comment type="caution">
    <text evidence="1">The sequence shown here is derived from an EMBL/GenBank/DDBJ whole genome shotgun (WGS) entry which is preliminary data.</text>
</comment>
<proteinExistence type="predicted"/>
<protein>
    <submittedName>
        <fullName evidence="1">Uncharacterized protein</fullName>
    </submittedName>
</protein>
<name>A0A164L153_9CRUS</name>
<reference evidence="1 2" key="1">
    <citation type="submission" date="2016-03" db="EMBL/GenBank/DDBJ databases">
        <title>EvidentialGene: Evidence-directed Construction of Genes on Genomes.</title>
        <authorList>
            <person name="Gilbert D.G."/>
            <person name="Choi J.-H."/>
            <person name="Mockaitis K."/>
            <person name="Colbourne J."/>
            <person name="Pfrender M."/>
        </authorList>
    </citation>
    <scope>NUCLEOTIDE SEQUENCE [LARGE SCALE GENOMIC DNA]</scope>
    <source>
        <strain evidence="1 2">Xinb3</strain>
        <tissue evidence="1">Complete organism</tissue>
    </source>
</reference>
<dbReference type="AlphaFoldDB" id="A0A164L153"/>
<sequence>MVRERQLRRAPLFQSVVFHVAFRQVRHSRSPLSHLSIEKGEEKYRRYIQYTQRLFAFFGSLSRAKEFPFRLASLLFIRLTMFPLSCRSNNRRCESTSISFSTILLLLFGDI</sequence>
<dbReference type="Proteomes" id="UP000076858">
    <property type="component" value="Unassembled WGS sequence"/>
</dbReference>
<keyword evidence="2" id="KW-1185">Reference proteome</keyword>
<gene>
    <name evidence="1" type="ORF">APZ42_033500</name>
</gene>
<evidence type="ECO:0000313" key="1">
    <source>
        <dbReference type="EMBL" id="KZS03704.1"/>
    </source>
</evidence>
<accession>A0A164L153</accession>
<organism evidence="1 2">
    <name type="scientific">Daphnia magna</name>
    <dbReference type="NCBI Taxonomy" id="35525"/>
    <lineage>
        <taxon>Eukaryota</taxon>
        <taxon>Metazoa</taxon>
        <taxon>Ecdysozoa</taxon>
        <taxon>Arthropoda</taxon>
        <taxon>Crustacea</taxon>
        <taxon>Branchiopoda</taxon>
        <taxon>Diplostraca</taxon>
        <taxon>Cladocera</taxon>
        <taxon>Anomopoda</taxon>
        <taxon>Daphniidae</taxon>
        <taxon>Daphnia</taxon>
    </lineage>
</organism>